<reference evidence="1 2" key="1">
    <citation type="submission" date="2016-11" db="EMBL/GenBank/DDBJ databases">
        <authorList>
            <person name="Jaros S."/>
            <person name="Januszkiewicz K."/>
            <person name="Wedrychowicz H."/>
        </authorList>
    </citation>
    <scope>NUCLEOTIDE SEQUENCE [LARGE SCALE GENOMIC DNA]</scope>
    <source>
        <strain evidence="1 2">DSM 22330</strain>
    </source>
</reference>
<accession>A0A1K2HB26</accession>
<evidence type="ECO:0000313" key="1">
    <source>
        <dbReference type="EMBL" id="SFZ74008.1"/>
    </source>
</evidence>
<protein>
    <submittedName>
        <fullName evidence="1">Phage terminase, small subunit</fullName>
    </submittedName>
</protein>
<dbReference type="Pfam" id="PF05119">
    <property type="entry name" value="Terminase_4"/>
    <property type="match status" value="1"/>
</dbReference>
<sequence>MEKIPTERTIYDYTIKQMKALKVHDVAYNRIVGIYAGMLRQYYILVNDWEKNGCPATVESAAGTLKKHPSLDQIEKLRKDILSYSNQLMLNPKSNNAGQIKDDDEPNPFANFIK</sequence>
<dbReference type="Proteomes" id="UP000185655">
    <property type="component" value="Unassembled WGS sequence"/>
</dbReference>
<name>A0A1K2HB26_9LACT</name>
<dbReference type="AlphaFoldDB" id="A0A1K2HB26"/>
<dbReference type="InterPro" id="IPR006448">
    <property type="entry name" value="Phage_term_ssu_P27"/>
</dbReference>
<dbReference type="EMBL" id="FPKS01000004">
    <property type="protein sequence ID" value="SFZ74008.1"/>
    <property type="molecule type" value="Genomic_DNA"/>
</dbReference>
<evidence type="ECO:0000313" key="2">
    <source>
        <dbReference type="Proteomes" id="UP000185655"/>
    </source>
</evidence>
<gene>
    <name evidence="1" type="ORF">SAMN02746068_01043</name>
</gene>
<dbReference type="STRING" id="1122154.SAMN02746068_01043"/>
<dbReference type="RefSeq" id="WP_031366182.1">
    <property type="nucleotide sequence ID" value="NZ_FPKS01000004.1"/>
</dbReference>
<organism evidence="1 2">
    <name type="scientific">Pseudolactococcus chungangensis CAU 28 = DSM 22330</name>
    <dbReference type="NCBI Taxonomy" id="1122154"/>
    <lineage>
        <taxon>Bacteria</taxon>
        <taxon>Bacillati</taxon>
        <taxon>Bacillota</taxon>
        <taxon>Bacilli</taxon>
        <taxon>Lactobacillales</taxon>
        <taxon>Streptococcaceae</taxon>
        <taxon>Pseudolactococcus</taxon>
    </lineage>
</organism>
<dbReference type="OrthoDB" id="2054820at2"/>
<proteinExistence type="predicted"/>